<organism evidence="2 4">
    <name type="scientific">Rotaria magnacalcarata</name>
    <dbReference type="NCBI Taxonomy" id="392030"/>
    <lineage>
        <taxon>Eukaryota</taxon>
        <taxon>Metazoa</taxon>
        <taxon>Spiralia</taxon>
        <taxon>Gnathifera</taxon>
        <taxon>Rotifera</taxon>
        <taxon>Eurotatoria</taxon>
        <taxon>Bdelloidea</taxon>
        <taxon>Philodinida</taxon>
        <taxon>Philodinidae</taxon>
        <taxon>Rotaria</taxon>
    </lineage>
</organism>
<dbReference type="EMBL" id="CAJOBJ010071068">
    <property type="protein sequence ID" value="CAF4460412.1"/>
    <property type="molecule type" value="Genomic_DNA"/>
</dbReference>
<feature type="region of interest" description="Disordered" evidence="1">
    <location>
        <begin position="1"/>
        <end position="56"/>
    </location>
</feature>
<proteinExistence type="predicted"/>
<gene>
    <name evidence="2" type="ORF">BYL167_LOCUS28883</name>
    <name evidence="3" type="ORF">GIL414_LOCUS32845</name>
</gene>
<feature type="compositionally biased region" description="Basic residues" evidence="1">
    <location>
        <begin position="47"/>
        <end position="56"/>
    </location>
</feature>
<reference evidence="2" key="1">
    <citation type="submission" date="2021-02" db="EMBL/GenBank/DDBJ databases">
        <authorList>
            <person name="Nowell W R."/>
        </authorList>
    </citation>
    <scope>NUCLEOTIDE SEQUENCE</scope>
</reference>
<feature type="compositionally biased region" description="Polar residues" evidence="1">
    <location>
        <begin position="7"/>
        <end position="25"/>
    </location>
</feature>
<name>A0A8S2UBP1_9BILA</name>
<accession>A0A8S2UBP1</accession>
<comment type="caution">
    <text evidence="2">The sequence shown here is derived from an EMBL/GenBank/DDBJ whole genome shotgun (WGS) entry which is preliminary data.</text>
</comment>
<evidence type="ECO:0000313" key="4">
    <source>
        <dbReference type="Proteomes" id="UP000681967"/>
    </source>
</evidence>
<dbReference type="EMBL" id="CAJOBH010042305">
    <property type="protein sequence ID" value="CAF4335456.1"/>
    <property type="molecule type" value="Genomic_DNA"/>
</dbReference>
<evidence type="ECO:0000313" key="3">
    <source>
        <dbReference type="EMBL" id="CAF4460412.1"/>
    </source>
</evidence>
<evidence type="ECO:0000313" key="2">
    <source>
        <dbReference type="EMBL" id="CAF4335456.1"/>
    </source>
</evidence>
<feature type="non-terminal residue" evidence="2">
    <location>
        <position position="56"/>
    </location>
</feature>
<evidence type="ECO:0000256" key="1">
    <source>
        <dbReference type="SAM" id="MobiDB-lite"/>
    </source>
</evidence>
<dbReference type="Proteomes" id="UP000681720">
    <property type="component" value="Unassembled WGS sequence"/>
</dbReference>
<dbReference type="AlphaFoldDB" id="A0A8S2UBP1"/>
<sequence>MNKRTIKSNTRQTSLSIIRTNSDSNGNEERKWNLKTIASSSNENSSKQKKKKITQT</sequence>
<protein>
    <submittedName>
        <fullName evidence="2">Uncharacterized protein</fullName>
    </submittedName>
</protein>
<dbReference type="Proteomes" id="UP000681967">
    <property type="component" value="Unassembled WGS sequence"/>
</dbReference>